<dbReference type="PROSITE" id="PS50294">
    <property type="entry name" value="WD_REPEATS_REGION"/>
    <property type="match status" value="2"/>
</dbReference>
<feature type="region of interest" description="Disordered" evidence="3">
    <location>
        <begin position="183"/>
        <end position="209"/>
    </location>
</feature>
<dbReference type="GO" id="GO:0031929">
    <property type="term" value="P:TOR signaling"/>
    <property type="evidence" value="ECO:0007669"/>
    <property type="project" value="InterPro"/>
</dbReference>
<sequence length="341" mass="37572">MNGGSFPDEIWDSRTARAQLEWDIGSVVNSAADVYMDESIIMAGDQNGRVSGWSLRQTGMPLCTKQVSNPDIGIRTICISQDNTRAAYGAATGSVWVDTISNVAPFDIPEETESQAAIPEDLEIDLFDDLGYKGILNPHCCIAAHSECVTRVMFSHHDYKLATCSGDRTVRLWVDSENLPDDLHSLDVPYETSDEDSEDSAAEGGWEHDSETRLGRIYGARQARLLYEQTHGDDPKVGKEATGITQQKKQEQKEKAASAPGSKAEIEGSTDGDAPYTWYRTLEGHREWVWDCAFSLDDDLLVTGSADNMSYLWHLSENTALVSYAGHMKPITALALQDIAQ</sequence>
<dbReference type="Pfam" id="PF00400">
    <property type="entry name" value="WD40"/>
    <property type="match status" value="2"/>
</dbReference>
<name>A0A9K3CT51_9EUKA</name>
<keyword evidence="2" id="KW-0853">WD repeat</keyword>
<evidence type="ECO:0000256" key="3">
    <source>
        <dbReference type="SAM" id="MobiDB-lite"/>
    </source>
</evidence>
<accession>A0A9K3CT51</accession>
<dbReference type="PANTHER" id="PTHR19842">
    <property type="entry name" value="G BETA-LIKE PROTEIN GBL"/>
    <property type="match status" value="1"/>
</dbReference>
<dbReference type="InterPro" id="IPR001680">
    <property type="entry name" value="WD40_rpt"/>
</dbReference>
<dbReference type="GO" id="GO:0032956">
    <property type="term" value="P:regulation of actin cytoskeleton organization"/>
    <property type="evidence" value="ECO:0007669"/>
    <property type="project" value="TreeGrafter"/>
</dbReference>
<dbReference type="EMBL" id="BDIP01000518">
    <property type="protein sequence ID" value="GIQ81860.1"/>
    <property type="molecule type" value="Genomic_DNA"/>
</dbReference>
<reference evidence="4 5" key="1">
    <citation type="journal article" date="2018" name="PLoS ONE">
        <title>The draft genome of Kipferlia bialata reveals reductive genome evolution in fornicate parasites.</title>
        <authorList>
            <person name="Tanifuji G."/>
            <person name="Takabayashi S."/>
            <person name="Kume K."/>
            <person name="Takagi M."/>
            <person name="Nakayama T."/>
            <person name="Kamikawa R."/>
            <person name="Inagaki Y."/>
            <person name="Hashimoto T."/>
        </authorList>
    </citation>
    <scope>NUCLEOTIDE SEQUENCE [LARGE SCALE GENOMIC DNA]</scope>
    <source>
        <strain evidence="4">NY0173</strain>
    </source>
</reference>
<organism evidence="4 5">
    <name type="scientific">Kipferlia bialata</name>
    <dbReference type="NCBI Taxonomy" id="797122"/>
    <lineage>
        <taxon>Eukaryota</taxon>
        <taxon>Metamonada</taxon>
        <taxon>Carpediemonas-like organisms</taxon>
        <taxon>Kipferlia</taxon>
    </lineage>
</organism>
<comment type="caution">
    <text evidence="4">The sequence shown here is derived from an EMBL/GenBank/DDBJ whole genome shotgun (WGS) entry which is preliminary data.</text>
</comment>
<dbReference type="SMART" id="SM00320">
    <property type="entry name" value="WD40"/>
    <property type="match status" value="2"/>
</dbReference>
<evidence type="ECO:0000256" key="2">
    <source>
        <dbReference type="PROSITE-ProRule" id="PRU00221"/>
    </source>
</evidence>
<dbReference type="PANTHER" id="PTHR19842:SF0">
    <property type="entry name" value="TARGET OF RAPAMYCIN COMPLEX SUBUNIT LST8"/>
    <property type="match status" value="1"/>
</dbReference>
<protein>
    <submittedName>
        <fullName evidence="4">Uncharacterized protein</fullName>
    </submittedName>
</protein>
<dbReference type="SUPFAM" id="SSF50978">
    <property type="entry name" value="WD40 repeat-like"/>
    <property type="match status" value="1"/>
</dbReference>
<feature type="compositionally biased region" description="Acidic residues" evidence="3">
    <location>
        <begin position="192"/>
        <end position="201"/>
    </location>
</feature>
<keyword evidence="5" id="KW-1185">Reference proteome</keyword>
<comment type="similarity">
    <text evidence="1">Belongs to the WD repeat LST8 family.</text>
</comment>
<dbReference type="InterPro" id="IPR036322">
    <property type="entry name" value="WD40_repeat_dom_sf"/>
</dbReference>
<evidence type="ECO:0000256" key="1">
    <source>
        <dbReference type="ARBA" id="ARBA00009890"/>
    </source>
</evidence>
<dbReference type="InterPro" id="IPR015943">
    <property type="entry name" value="WD40/YVTN_repeat-like_dom_sf"/>
</dbReference>
<dbReference type="PROSITE" id="PS50082">
    <property type="entry name" value="WD_REPEATS_2"/>
    <property type="match status" value="2"/>
</dbReference>
<feature type="repeat" description="WD" evidence="2">
    <location>
        <begin position="282"/>
        <end position="323"/>
    </location>
</feature>
<dbReference type="GO" id="GO:0031932">
    <property type="term" value="C:TORC2 complex"/>
    <property type="evidence" value="ECO:0007669"/>
    <property type="project" value="InterPro"/>
</dbReference>
<dbReference type="Proteomes" id="UP000265618">
    <property type="component" value="Unassembled WGS sequence"/>
</dbReference>
<proteinExistence type="inferred from homology"/>
<feature type="region of interest" description="Disordered" evidence="3">
    <location>
        <begin position="229"/>
        <end position="269"/>
    </location>
</feature>
<feature type="compositionally biased region" description="Basic and acidic residues" evidence="3">
    <location>
        <begin position="230"/>
        <end position="239"/>
    </location>
</feature>
<dbReference type="InterPro" id="IPR037588">
    <property type="entry name" value="MLST8"/>
</dbReference>
<dbReference type="AlphaFoldDB" id="A0A9K3CT51"/>
<dbReference type="Gene3D" id="2.130.10.10">
    <property type="entry name" value="YVTN repeat-like/Quinoprotein amine dehydrogenase"/>
    <property type="match status" value="2"/>
</dbReference>
<feature type="repeat" description="WD" evidence="2">
    <location>
        <begin position="142"/>
        <end position="173"/>
    </location>
</feature>
<dbReference type="GO" id="GO:0031931">
    <property type="term" value="C:TORC1 complex"/>
    <property type="evidence" value="ECO:0007669"/>
    <property type="project" value="InterPro"/>
</dbReference>
<gene>
    <name evidence="4" type="ORF">KIPB_002894</name>
</gene>
<evidence type="ECO:0000313" key="4">
    <source>
        <dbReference type="EMBL" id="GIQ81860.1"/>
    </source>
</evidence>
<evidence type="ECO:0000313" key="5">
    <source>
        <dbReference type="Proteomes" id="UP000265618"/>
    </source>
</evidence>
<dbReference type="OrthoDB" id="400at2759"/>